<keyword evidence="1" id="KW-0812">Transmembrane</keyword>
<dbReference type="Proteomes" id="UP000198902">
    <property type="component" value="Unassembled WGS sequence"/>
</dbReference>
<sequence>METKRGVPNILGNGLVGVGLVLFAVAVADAAGVVDVRFSAGVYLIFVAISFVLAWLLRSLT</sequence>
<protein>
    <submittedName>
        <fullName evidence="2">Uncharacterized protein</fullName>
    </submittedName>
</protein>
<dbReference type="EMBL" id="CSTE01000002">
    <property type="protein sequence ID" value="CQR50393.1"/>
    <property type="molecule type" value="Genomic_DNA"/>
</dbReference>
<organism evidence="2 3">
    <name type="scientific">Haloferax massiliensis</name>
    <dbReference type="NCBI Taxonomy" id="1476858"/>
    <lineage>
        <taxon>Archaea</taxon>
        <taxon>Methanobacteriati</taxon>
        <taxon>Methanobacteriota</taxon>
        <taxon>Stenosarchaea group</taxon>
        <taxon>Halobacteria</taxon>
        <taxon>Halobacteriales</taxon>
        <taxon>Haloferacaceae</taxon>
        <taxon>Haloferax</taxon>
    </lineage>
</organism>
<dbReference type="RefSeq" id="WP_089778438.1">
    <property type="nucleotide sequence ID" value="NZ_CABLRR010000002.1"/>
</dbReference>
<gene>
    <name evidence="2" type="ORF">BN996_01873</name>
</gene>
<keyword evidence="3" id="KW-1185">Reference proteome</keyword>
<evidence type="ECO:0000313" key="2">
    <source>
        <dbReference type="EMBL" id="CQR50393.1"/>
    </source>
</evidence>
<reference evidence="3" key="1">
    <citation type="submission" date="2015-03" db="EMBL/GenBank/DDBJ databases">
        <authorList>
            <person name="Urmite Genomes"/>
        </authorList>
    </citation>
    <scope>NUCLEOTIDE SEQUENCE [LARGE SCALE GENOMIC DNA]</scope>
    <source>
        <strain evidence="3">Arc-Hr</strain>
    </source>
</reference>
<dbReference type="AlphaFoldDB" id="A0A0D6JRW6"/>
<proteinExistence type="predicted"/>
<name>A0A0D6JRW6_9EURY</name>
<keyword evidence="1" id="KW-0472">Membrane</keyword>
<feature type="transmembrane region" description="Helical" evidence="1">
    <location>
        <begin position="40"/>
        <end position="57"/>
    </location>
</feature>
<keyword evidence="1" id="KW-1133">Transmembrane helix</keyword>
<evidence type="ECO:0000256" key="1">
    <source>
        <dbReference type="SAM" id="Phobius"/>
    </source>
</evidence>
<accession>A0A0D6JRW6</accession>
<evidence type="ECO:0000313" key="3">
    <source>
        <dbReference type="Proteomes" id="UP000198902"/>
    </source>
</evidence>